<keyword evidence="2" id="KW-1185">Reference proteome</keyword>
<dbReference type="AlphaFoldDB" id="A0A133UB13"/>
<organism evidence="1 2">
    <name type="scientific">candidate division MSBL1 archaeon SCGC-AAA259A05</name>
    <dbReference type="NCBI Taxonomy" id="1698259"/>
    <lineage>
        <taxon>Archaea</taxon>
        <taxon>Methanobacteriati</taxon>
        <taxon>Methanobacteriota</taxon>
        <taxon>candidate division MSBL1</taxon>
    </lineage>
</organism>
<sequence>MVLFPSLQTNRQEILPFSVNQVFRYLEFLEKDGYTVDIAINNFIKSITMDKIDSWKNAFWNKRLYLEKVSALLTSRFKPTGSKTE</sequence>
<reference evidence="1 2" key="1">
    <citation type="journal article" date="2016" name="Sci. Rep.">
        <title>Metabolic traits of an uncultured archaeal lineage -MSBL1- from brine pools of the Red Sea.</title>
        <authorList>
            <person name="Mwirichia R."/>
            <person name="Alam I."/>
            <person name="Rashid M."/>
            <person name="Vinu M."/>
            <person name="Ba-Alawi W."/>
            <person name="Anthony Kamau A."/>
            <person name="Kamanda Ngugi D."/>
            <person name="Goker M."/>
            <person name="Klenk H.P."/>
            <person name="Bajic V."/>
            <person name="Stingl U."/>
        </authorList>
    </citation>
    <scope>NUCLEOTIDE SEQUENCE [LARGE SCALE GENOMIC DNA]</scope>
    <source>
        <strain evidence="1">SCGC-AAA259A05</strain>
    </source>
</reference>
<name>A0A133UB13_9EURY</name>
<accession>A0A133UB13</accession>
<proteinExistence type="predicted"/>
<evidence type="ECO:0000313" key="1">
    <source>
        <dbReference type="EMBL" id="KXA91383.1"/>
    </source>
</evidence>
<gene>
    <name evidence="1" type="ORF">AKJ57_01400</name>
</gene>
<comment type="caution">
    <text evidence="1">The sequence shown here is derived from an EMBL/GenBank/DDBJ whole genome shotgun (WGS) entry which is preliminary data.</text>
</comment>
<protein>
    <submittedName>
        <fullName evidence="1">Uncharacterized protein</fullName>
    </submittedName>
</protein>
<dbReference type="Proteomes" id="UP000070163">
    <property type="component" value="Unassembled WGS sequence"/>
</dbReference>
<evidence type="ECO:0000313" key="2">
    <source>
        <dbReference type="Proteomes" id="UP000070163"/>
    </source>
</evidence>
<dbReference type="EMBL" id="LHXJ01000010">
    <property type="protein sequence ID" value="KXA91383.1"/>
    <property type="molecule type" value="Genomic_DNA"/>
</dbReference>